<name>A0A9P7MRS9_9HYPO</name>
<feature type="compositionally biased region" description="Low complexity" evidence="5">
    <location>
        <begin position="367"/>
        <end position="381"/>
    </location>
</feature>
<evidence type="ECO:0000256" key="4">
    <source>
        <dbReference type="ARBA" id="ARBA00023136"/>
    </source>
</evidence>
<comment type="caution">
    <text evidence="7">The sequence shown here is derived from an EMBL/GenBank/DDBJ whole genome shotgun (WGS) entry which is preliminary data.</text>
</comment>
<feature type="compositionally biased region" description="Polar residues" evidence="5">
    <location>
        <begin position="471"/>
        <end position="480"/>
    </location>
</feature>
<feature type="transmembrane region" description="Helical" evidence="6">
    <location>
        <begin position="205"/>
        <end position="224"/>
    </location>
</feature>
<feature type="compositionally biased region" description="Basic and acidic residues" evidence="5">
    <location>
        <begin position="490"/>
        <end position="501"/>
    </location>
</feature>
<dbReference type="Pfam" id="PF10332">
    <property type="entry name" value="DUF2418"/>
    <property type="match status" value="1"/>
</dbReference>
<feature type="region of interest" description="Disordered" evidence="5">
    <location>
        <begin position="436"/>
        <end position="501"/>
    </location>
</feature>
<feature type="compositionally biased region" description="Polar residues" evidence="5">
    <location>
        <begin position="438"/>
        <end position="452"/>
    </location>
</feature>
<dbReference type="PANTHER" id="PTHR28293:SF1">
    <property type="entry name" value="NUCLEAR RIM PROTEIN 1"/>
    <property type="match status" value="1"/>
</dbReference>
<evidence type="ECO:0000313" key="7">
    <source>
        <dbReference type="EMBL" id="KAG5965180.1"/>
    </source>
</evidence>
<evidence type="ECO:0000256" key="2">
    <source>
        <dbReference type="ARBA" id="ARBA00022692"/>
    </source>
</evidence>
<evidence type="ECO:0000313" key="8">
    <source>
        <dbReference type="Proteomes" id="UP000784919"/>
    </source>
</evidence>
<sequence>MPRLVRRRPLLERITSMLNPMDFLLWLSEEIETRDWDSGLVGTQLGLGLNFLFLLVRANSGSKPASDDIFGDESSSSWPSILMYTICWVLVAFSVTNAVYTVSRTRKYRLFEADIDVKPNTSSAKRVRVHSNPGNSSPLRFLADMVLPDSADSRAHPEKKRDVWELSMWDPLPVCIRLLCLFSPGHVLVYLIFMPLAPLDPRPSVTVFNTLIMQIVLSVQMILLSSRYSQQAKDSAIIQREVFHEYDTNFVQPRINPVVRDVGTQMSAEQPAPSREFVQTGTPATLVRRTFITHGNPHVDPQESTPSHRFGASSVSSSHVAFTPSTTGRRSEAFTPAFSSIRSSGLRHSLGDSYGSMQSTPVPRTPAVASSAASSVANFSSMQSTPVPRTPAVPSSNASIGTSTATNSTYKGSIGGTFSHNRSPLKNTVSRADIKDASFSSVQSSRETVTSEQRGHEAPSSPSMRSEPRRFTSSSVQSSPHPFANMGKHGAAERFPKRWRG</sequence>
<feature type="transmembrane region" description="Helical" evidence="6">
    <location>
        <begin position="39"/>
        <end position="58"/>
    </location>
</feature>
<dbReference type="EMBL" id="SRPS01000157">
    <property type="protein sequence ID" value="KAG5965180.1"/>
    <property type="molecule type" value="Genomic_DNA"/>
</dbReference>
<dbReference type="OrthoDB" id="3363151at2759"/>
<evidence type="ECO:0000256" key="1">
    <source>
        <dbReference type="ARBA" id="ARBA00004127"/>
    </source>
</evidence>
<dbReference type="AlphaFoldDB" id="A0A9P7MRS9"/>
<feature type="transmembrane region" description="Helical" evidence="6">
    <location>
        <begin position="78"/>
        <end position="100"/>
    </location>
</feature>
<feature type="transmembrane region" description="Helical" evidence="6">
    <location>
        <begin position="174"/>
        <end position="193"/>
    </location>
</feature>
<dbReference type="GO" id="GO:0043007">
    <property type="term" value="P:maintenance of rDNA"/>
    <property type="evidence" value="ECO:0007669"/>
    <property type="project" value="TreeGrafter"/>
</dbReference>
<keyword evidence="3 6" id="KW-1133">Transmembrane helix</keyword>
<gene>
    <name evidence="7" type="ORF">E4U56_001880</name>
</gene>
<evidence type="ECO:0000256" key="5">
    <source>
        <dbReference type="SAM" id="MobiDB-lite"/>
    </source>
</evidence>
<dbReference type="InterPro" id="IPR018819">
    <property type="entry name" value="Nur1/Mug154"/>
</dbReference>
<comment type="subcellular location">
    <subcellularLocation>
        <location evidence="1">Endomembrane system</location>
        <topology evidence="1">Multi-pass membrane protein</topology>
    </subcellularLocation>
</comment>
<dbReference type="GO" id="GO:0012505">
    <property type="term" value="C:endomembrane system"/>
    <property type="evidence" value="ECO:0007669"/>
    <property type="project" value="UniProtKB-SubCell"/>
</dbReference>
<feature type="compositionally biased region" description="Polar residues" evidence="5">
    <location>
        <begin position="382"/>
        <end position="424"/>
    </location>
</feature>
<protein>
    <recommendedName>
        <fullName evidence="9">Meiotically up-regulated gene 154 protein</fullName>
    </recommendedName>
</protein>
<organism evidence="7 8">
    <name type="scientific">Claviceps arundinis</name>
    <dbReference type="NCBI Taxonomy" id="1623583"/>
    <lineage>
        <taxon>Eukaryota</taxon>
        <taxon>Fungi</taxon>
        <taxon>Dikarya</taxon>
        <taxon>Ascomycota</taxon>
        <taxon>Pezizomycotina</taxon>
        <taxon>Sordariomycetes</taxon>
        <taxon>Hypocreomycetidae</taxon>
        <taxon>Hypocreales</taxon>
        <taxon>Clavicipitaceae</taxon>
        <taxon>Claviceps</taxon>
    </lineage>
</organism>
<evidence type="ECO:0008006" key="9">
    <source>
        <dbReference type="Google" id="ProtNLM"/>
    </source>
</evidence>
<keyword evidence="4 6" id="KW-0472">Membrane</keyword>
<reference evidence="7" key="1">
    <citation type="journal article" date="2020" name="bioRxiv">
        <title>Whole genome comparisons of ergot fungi reveals the divergence and evolution of species within the genus Claviceps are the result of varying mechanisms driving genome evolution and host range expansion.</title>
        <authorList>
            <person name="Wyka S.A."/>
            <person name="Mondo S.J."/>
            <person name="Liu M."/>
            <person name="Dettman J."/>
            <person name="Nalam V."/>
            <person name="Broders K.D."/>
        </authorList>
    </citation>
    <scope>NUCLEOTIDE SEQUENCE</scope>
    <source>
        <strain evidence="7">CCC 1102</strain>
    </source>
</reference>
<evidence type="ECO:0000256" key="3">
    <source>
        <dbReference type="ARBA" id="ARBA00022989"/>
    </source>
</evidence>
<keyword evidence="2 6" id="KW-0812">Transmembrane</keyword>
<evidence type="ECO:0000256" key="6">
    <source>
        <dbReference type="SAM" id="Phobius"/>
    </source>
</evidence>
<dbReference type="Proteomes" id="UP000784919">
    <property type="component" value="Unassembled WGS sequence"/>
</dbReference>
<accession>A0A9P7MRS9</accession>
<dbReference type="GO" id="GO:0007096">
    <property type="term" value="P:regulation of exit from mitosis"/>
    <property type="evidence" value="ECO:0007669"/>
    <property type="project" value="TreeGrafter"/>
</dbReference>
<dbReference type="PANTHER" id="PTHR28293">
    <property type="entry name" value="NUCLEAR RIM PROTEIN 1"/>
    <property type="match status" value="1"/>
</dbReference>
<feature type="compositionally biased region" description="Polar residues" evidence="5">
    <location>
        <begin position="302"/>
        <end position="328"/>
    </location>
</feature>
<feature type="region of interest" description="Disordered" evidence="5">
    <location>
        <begin position="297"/>
        <end position="424"/>
    </location>
</feature>
<proteinExistence type="predicted"/>